<organism evidence="3 4">
    <name type="scientific">Sclerotinia borealis (strain F-4128)</name>
    <dbReference type="NCBI Taxonomy" id="1432307"/>
    <lineage>
        <taxon>Eukaryota</taxon>
        <taxon>Fungi</taxon>
        <taxon>Dikarya</taxon>
        <taxon>Ascomycota</taxon>
        <taxon>Pezizomycotina</taxon>
        <taxon>Leotiomycetes</taxon>
        <taxon>Helotiales</taxon>
        <taxon>Sclerotiniaceae</taxon>
        <taxon>Sclerotinia</taxon>
    </lineage>
</organism>
<comment type="caution">
    <text evidence="3">The sequence shown here is derived from an EMBL/GenBank/DDBJ whole genome shotgun (WGS) entry which is preliminary data.</text>
</comment>
<evidence type="ECO:0000313" key="3">
    <source>
        <dbReference type="EMBL" id="ESZ97810.1"/>
    </source>
</evidence>
<dbReference type="HOGENOM" id="CLU_758602_0_0_1"/>
<feature type="compositionally biased region" description="Polar residues" evidence="1">
    <location>
        <begin position="32"/>
        <end position="49"/>
    </location>
</feature>
<feature type="compositionally biased region" description="Polar residues" evidence="1">
    <location>
        <begin position="57"/>
        <end position="73"/>
    </location>
</feature>
<dbReference type="OrthoDB" id="194443at2759"/>
<gene>
    <name evidence="3" type="ORF">SBOR_1819</name>
</gene>
<protein>
    <recommendedName>
        <fullName evidence="2">BTB domain-containing protein</fullName>
    </recommendedName>
</protein>
<accession>W9CTL2</accession>
<dbReference type="Proteomes" id="UP000019487">
    <property type="component" value="Unassembled WGS sequence"/>
</dbReference>
<feature type="region of interest" description="Disordered" evidence="1">
    <location>
        <begin position="1"/>
        <end position="73"/>
    </location>
</feature>
<dbReference type="SUPFAM" id="SSF54695">
    <property type="entry name" value="POZ domain"/>
    <property type="match status" value="1"/>
</dbReference>
<evidence type="ECO:0000313" key="4">
    <source>
        <dbReference type="Proteomes" id="UP000019487"/>
    </source>
</evidence>
<dbReference type="PANTHER" id="PTHR47843">
    <property type="entry name" value="BTB DOMAIN-CONTAINING PROTEIN-RELATED"/>
    <property type="match status" value="1"/>
</dbReference>
<feature type="domain" description="BTB" evidence="2">
    <location>
        <begin position="111"/>
        <end position="172"/>
    </location>
</feature>
<dbReference type="Gene3D" id="3.30.710.10">
    <property type="entry name" value="Potassium Channel Kv1.1, Chain A"/>
    <property type="match status" value="1"/>
</dbReference>
<name>W9CTL2_SCLBF</name>
<evidence type="ECO:0000259" key="2">
    <source>
        <dbReference type="PROSITE" id="PS50097"/>
    </source>
</evidence>
<dbReference type="InterPro" id="IPR011333">
    <property type="entry name" value="SKP1/BTB/POZ_sf"/>
</dbReference>
<dbReference type="STRING" id="1432307.W9CTL2"/>
<evidence type="ECO:0000256" key="1">
    <source>
        <dbReference type="SAM" id="MobiDB-lite"/>
    </source>
</evidence>
<dbReference type="PANTHER" id="PTHR47843:SF3">
    <property type="entry name" value="BTB DOMAIN-CONTAINING PROTEIN"/>
    <property type="match status" value="1"/>
</dbReference>
<reference evidence="3 4" key="1">
    <citation type="journal article" date="2014" name="Genome Announc.">
        <title>Draft genome sequence of Sclerotinia borealis, a psychrophilic plant pathogenic fungus.</title>
        <authorList>
            <person name="Mardanov A.V."/>
            <person name="Beletsky A.V."/>
            <person name="Kadnikov V.V."/>
            <person name="Ignatov A.N."/>
            <person name="Ravin N.V."/>
        </authorList>
    </citation>
    <scope>NUCLEOTIDE SEQUENCE [LARGE SCALE GENOMIC DNA]</scope>
    <source>
        <strain evidence="4">F-4157</strain>
    </source>
</reference>
<proteinExistence type="predicted"/>
<sequence length="314" mass="35238">MMTASTASGVKRKTSALDTSDDMFAASPPQRHCTSLATPNSPPTISSDSLPFLSDLTEGSTPTPSDEGGTSIQRIETCNFDAAKRDDPRTKAPHCPQRPATELYINMIVGPKVKIVVGPNKKTYELPKELLSYYSPVFDRSFAGKFIESQTQRMELPEDTVEDFEVLIEYIFHHSVGDQLSVSKCGQNTAERCISFLKYADQYDLGDVSTSVYDALRPALLKYGVSAFKPEFIETVFSLTRDGNCLRQLMADAALSYQGEQKGEYPNYEMVTFEKQEAEVEGFESALYRQLRLPRVIEDYWSPFNPTRMKKFEA</sequence>
<dbReference type="EMBL" id="AYSA01000068">
    <property type="protein sequence ID" value="ESZ97810.1"/>
    <property type="molecule type" value="Genomic_DNA"/>
</dbReference>
<keyword evidence="4" id="KW-1185">Reference proteome</keyword>
<dbReference type="PROSITE" id="PS50097">
    <property type="entry name" value="BTB"/>
    <property type="match status" value="1"/>
</dbReference>
<dbReference type="Pfam" id="PF00651">
    <property type="entry name" value="BTB"/>
    <property type="match status" value="1"/>
</dbReference>
<dbReference type="AlphaFoldDB" id="W9CTL2"/>
<dbReference type="InterPro" id="IPR000210">
    <property type="entry name" value="BTB/POZ_dom"/>
</dbReference>